<proteinExistence type="predicted"/>
<dbReference type="GO" id="GO:0009691">
    <property type="term" value="P:cytokinin biosynthetic process"/>
    <property type="evidence" value="ECO:0007669"/>
    <property type="project" value="InterPro"/>
</dbReference>
<dbReference type="GO" id="GO:0005829">
    <property type="term" value="C:cytosol"/>
    <property type="evidence" value="ECO:0007669"/>
    <property type="project" value="TreeGrafter"/>
</dbReference>
<reference evidence="1 2" key="1">
    <citation type="journal article" date="2012" name="BMC Genomics">
        <title>Comparative genomics of the white-rot fungi, Phanerochaete carnosa and P. chrysosporium, to elucidate the genetic basis of the distinct wood types they colonize.</title>
        <authorList>
            <person name="Suzuki H."/>
            <person name="MacDonald J."/>
            <person name="Syed K."/>
            <person name="Salamov A."/>
            <person name="Hori C."/>
            <person name="Aerts A."/>
            <person name="Henrissat B."/>
            <person name="Wiebenga A."/>
            <person name="vanKuyk P.A."/>
            <person name="Barry K."/>
            <person name="Lindquist E."/>
            <person name="LaButti K."/>
            <person name="Lapidus A."/>
            <person name="Lucas S."/>
            <person name="Coutinho P."/>
            <person name="Gong Y."/>
            <person name="Samejima M."/>
            <person name="Mahadevan R."/>
            <person name="Abou-Zaid M."/>
            <person name="de Vries R.P."/>
            <person name="Igarashi K."/>
            <person name="Yadav J.S."/>
            <person name="Grigoriev I.V."/>
            <person name="Master E.R."/>
        </authorList>
    </citation>
    <scope>NUCLEOTIDE SEQUENCE [LARGE SCALE GENOMIC DNA]</scope>
    <source>
        <strain evidence="1 2">HHB-10118-sp</strain>
    </source>
</reference>
<dbReference type="InterPro" id="IPR005269">
    <property type="entry name" value="LOG"/>
</dbReference>
<dbReference type="InterPro" id="IPR031100">
    <property type="entry name" value="LOG_fam"/>
</dbReference>
<keyword evidence="2" id="KW-1185">Reference proteome</keyword>
<dbReference type="HOGENOM" id="CLU_058336_1_1_1"/>
<evidence type="ECO:0000313" key="2">
    <source>
        <dbReference type="Proteomes" id="UP000008370"/>
    </source>
</evidence>
<protein>
    <recommendedName>
        <fullName evidence="3">Cytokinin riboside 5'-monophosphate phosphoribohydrolase</fullName>
    </recommendedName>
</protein>
<dbReference type="OrthoDB" id="414463at2759"/>
<accession>K5WAK3</accession>
<organism evidence="1 2">
    <name type="scientific">Phanerochaete carnosa (strain HHB-10118-sp)</name>
    <name type="common">White-rot fungus</name>
    <name type="synonym">Peniophora carnosa</name>
    <dbReference type="NCBI Taxonomy" id="650164"/>
    <lineage>
        <taxon>Eukaryota</taxon>
        <taxon>Fungi</taxon>
        <taxon>Dikarya</taxon>
        <taxon>Basidiomycota</taxon>
        <taxon>Agaricomycotina</taxon>
        <taxon>Agaricomycetes</taxon>
        <taxon>Polyporales</taxon>
        <taxon>Phanerochaetaceae</taxon>
        <taxon>Phanerochaete</taxon>
    </lineage>
</organism>
<dbReference type="Proteomes" id="UP000008370">
    <property type="component" value="Unassembled WGS sequence"/>
</dbReference>
<dbReference type="InParanoid" id="K5WAK3"/>
<dbReference type="KEGG" id="pco:PHACADRAFT_257009"/>
<evidence type="ECO:0008006" key="3">
    <source>
        <dbReference type="Google" id="ProtNLM"/>
    </source>
</evidence>
<dbReference type="RefSeq" id="XP_007396306.1">
    <property type="nucleotide sequence ID" value="XM_007396244.1"/>
</dbReference>
<dbReference type="EMBL" id="JH930472">
    <property type="protein sequence ID" value="EKM56004.1"/>
    <property type="molecule type" value="Genomic_DNA"/>
</dbReference>
<dbReference type="Pfam" id="PF03641">
    <property type="entry name" value="Lysine_decarbox"/>
    <property type="match status" value="1"/>
</dbReference>
<dbReference type="GeneID" id="18916725"/>
<dbReference type="PANTHER" id="PTHR31223">
    <property type="entry name" value="LOG FAMILY PROTEIN YJL055W"/>
    <property type="match status" value="1"/>
</dbReference>
<dbReference type="AlphaFoldDB" id="K5WAK3"/>
<gene>
    <name evidence="1" type="ORF">PHACADRAFT_257009</name>
</gene>
<dbReference type="GO" id="GO:0016799">
    <property type="term" value="F:hydrolase activity, hydrolyzing N-glycosyl compounds"/>
    <property type="evidence" value="ECO:0007669"/>
    <property type="project" value="TreeGrafter"/>
</dbReference>
<dbReference type="SUPFAM" id="SSF102405">
    <property type="entry name" value="MCP/YpsA-like"/>
    <property type="match status" value="1"/>
</dbReference>
<dbReference type="PANTHER" id="PTHR31223:SF70">
    <property type="entry name" value="LOG FAMILY PROTEIN YJL055W"/>
    <property type="match status" value="1"/>
</dbReference>
<name>K5WAK3_PHACS</name>
<dbReference type="Gene3D" id="3.40.50.450">
    <property type="match status" value="1"/>
</dbReference>
<dbReference type="NCBIfam" id="TIGR00730">
    <property type="entry name" value="Rossman fold protein, TIGR00730 family"/>
    <property type="match status" value="1"/>
</dbReference>
<evidence type="ECO:0000313" key="1">
    <source>
        <dbReference type="EMBL" id="EKM56004.1"/>
    </source>
</evidence>
<sequence length="249" mass="26941">MTIAQSADNKAVAVYCASSLGHRKAFQNAAVSVGHALGKAGRPLVYGGGRKGIMGVVSGAVLDAGSTVVGVLPAAMIASGGEKEAVSGAAEAKAAKEALCDLEKRRNEEIVVVDSMHERKLEMARRSCGFICLPGGYGTLEELLEVTTWSQIGIHNKPAVVVNVLGYYDPLRQLIRNGVREGFIQERNEKLILFVDGPEKHTDHEDYDWGKAALEALDSWQAEHKEIYYDWTKRKDGDDTRLGSELEAA</sequence>